<comment type="pathway">
    <text evidence="3">Purine metabolism; 7-cyano-7-deazaguanine biosynthesis.</text>
</comment>
<proteinExistence type="inferred from homology"/>
<comment type="cofactor">
    <cofactor evidence="3">
        <name>Mg(2+)</name>
        <dbReference type="ChEBI" id="CHEBI:18420"/>
    </cofactor>
</comment>
<comment type="function">
    <text evidence="3">Catalyzes the complex heterocyclic radical-mediated conversion of 6-carboxy-5,6,7,8-tetrahydropterin (CPH4) to 7-carboxy-7-deazaguanine (CDG), a step common to the biosynthetic pathways of all 7-deazapurine-containing compounds.</text>
</comment>
<evidence type="ECO:0000313" key="5">
    <source>
        <dbReference type="Proteomes" id="UP000005709"/>
    </source>
</evidence>
<comment type="caution">
    <text evidence="3">Lacks conserved residue(s) required for the propagation of feature annotation.</text>
</comment>
<feature type="binding site" evidence="3">
    <location>
        <position position="29"/>
    </location>
    <ligand>
        <name>[4Fe-4S] cluster</name>
        <dbReference type="ChEBI" id="CHEBI:49883"/>
        <note>4Fe-4S-S-AdoMet</note>
    </ligand>
</feature>
<feature type="binding site" evidence="3">
    <location>
        <begin position="10"/>
        <end position="12"/>
    </location>
    <ligand>
        <name>substrate</name>
    </ligand>
</feature>
<feature type="binding site" evidence="3">
    <location>
        <position position="167"/>
    </location>
    <ligand>
        <name>substrate</name>
    </ligand>
</feature>
<feature type="binding site" evidence="3">
    <location>
        <position position="169"/>
    </location>
    <ligand>
        <name>S-adenosyl-L-methionine</name>
        <dbReference type="ChEBI" id="CHEBI:59789"/>
    </ligand>
</feature>
<evidence type="ECO:0000256" key="3">
    <source>
        <dbReference type="HAMAP-Rule" id="MF_00917"/>
    </source>
</evidence>
<feature type="binding site" evidence="3">
    <location>
        <position position="33"/>
    </location>
    <ligand>
        <name>[4Fe-4S] cluster</name>
        <dbReference type="ChEBI" id="CHEBI:49883"/>
        <note>4Fe-4S-S-AdoMet</note>
    </ligand>
</feature>
<keyword evidence="3" id="KW-0479">Metal-binding</keyword>
<dbReference type="STRING" id="824.CGRAC_0329"/>
<dbReference type="GO" id="GO:0016840">
    <property type="term" value="F:carbon-nitrogen lyase activity"/>
    <property type="evidence" value="ECO:0007669"/>
    <property type="project" value="UniProtKB-UniRule"/>
</dbReference>
<keyword evidence="5" id="KW-1185">Reference proteome</keyword>
<feature type="binding site" evidence="3">
    <location>
        <position position="52"/>
    </location>
    <ligand>
        <name>[4Fe-4S] cluster</name>
        <dbReference type="ChEBI" id="CHEBI:49883"/>
        <note>4Fe-4S-S-AdoMet</note>
    </ligand>
</feature>
<comment type="similarity">
    <text evidence="3">Belongs to the radical SAM superfamily. 7-carboxy-7-deazaguanine synthase family.</text>
</comment>
<dbReference type="PANTHER" id="PTHR42836">
    <property type="entry name" value="7-CARBOXY-7-DEAZAGUANINE SYNTHASE"/>
    <property type="match status" value="1"/>
</dbReference>
<name>C8PF27_9BACT</name>
<comment type="subunit">
    <text evidence="3">Homodimer.</text>
</comment>
<dbReference type="eggNOG" id="COG0602">
    <property type="taxonomic scope" value="Bacteria"/>
</dbReference>
<keyword evidence="3" id="KW-0460">Magnesium</keyword>
<reference evidence="4 5" key="1">
    <citation type="submission" date="2009-07" db="EMBL/GenBank/DDBJ databases">
        <authorList>
            <person name="Madupu R."/>
            <person name="Sebastian Y."/>
            <person name="Durkin A.S."/>
            <person name="Torralba M."/>
            <person name="Methe B."/>
            <person name="Sutton G.G."/>
            <person name="Strausberg R.L."/>
            <person name="Nelson K.E."/>
        </authorList>
    </citation>
    <scope>NUCLEOTIDE SEQUENCE [LARGE SCALE GENOMIC DNA]</scope>
    <source>
        <strain evidence="4 5">RM3268</strain>
    </source>
</reference>
<dbReference type="EC" id="4.3.99.3" evidence="3"/>
<dbReference type="GO" id="GO:0000287">
    <property type="term" value="F:magnesium ion binding"/>
    <property type="evidence" value="ECO:0007669"/>
    <property type="project" value="UniProtKB-UniRule"/>
</dbReference>
<dbReference type="PANTHER" id="PTHR42836:SF1">
    <property type="entry name" value="7-CARBOXY-7-DEAZAGUANINE SYNTHASE"/>
    <property type="match status" value="1"/>
</dbReference>
<protein>
    <recommendedName>
        <fullName evidence="3">7-carboxy-7-deazaguanine synthase</fullName>
        <shortName evidence="3">CDG synthase</shortName>
        <ecNumber evidence="3">4.3.99.3</ecNumber>
    </recommendedName>
    <alternativeName>
        <fullName evidence="3">Queuosine biosynthesis protein QueE</fullName>
    </alternativeName>
</protein>
<dbReference type="UniPathway" id="UPA00391"/>
<feature type="binding site" evidence="3">
    <location>
        <begin position="220"/>
        <end position="222"/>
    </location>
    <ligand>
        <name>S-adenosyl-L-methionine</name>
        <dbReference type="ChEBI" id="CHEBI:59789"/>
    </ligand>
</feature>
<dbReference type="GO" id="GO:1904047">
    <property type="term" value="F:S-adenosyl-L-methionine binding"/>
    <property type="evidence" value="ECO:0007669"/>
    <property type="project" value="UniProtKB-UniRule"/>
</dbReference>
<keyword evidence="3" id="KW-0671">Queuosine biosynthesis</keyword>
<dbReference type="Proteomes" id="UP000005709">
    <property type="component" value="Unassembled WGS sequence"/>
</dbReference>
<evidence type="ECO:0000256" key="1">
    <source>
        <dbReference type="ARBA" id="ARBA00022485"/>
    </source>
</evidence>
<keyword evidence="3" id="KW-0411">Iron-sulfur</keyword>
<keyword evidence="3" id="KW-0408">Iron</keyword>
<comment type="caution">
    <text evidence="4">The sequence shown here is derived from an EMBL/GenBank/DDBJ whole genome shotgun (WGS) entry which is preliminary data.</text>
</comment>
<comment type="cofactor">
    <cofactor evidence="3">
        <name>[4Fe-4S] cluster</name>
        <dbReference type="ChEBI" id="CHEBI:49883"/>
    </cofactor>
    <text evidence="3">Binds 1 [4Fe-4S] cluster. The cluster is coordinated with 3 cysteines and an exchangeable S-adenosyl-L-methionine.</text>
</comment>
<organism evidence="4 5">
    <name type="scientific">Campylobacter gracilis RM3268</name>
    <dbReference type="NCBI Taxonomy" id="553220"/>
    <lineage>
        <taxon>Bacteria</taxon>
        <taxon>Pseudomonadati</taxon>
        <taxon>Campylobacterota</taxon>
        <taxon>Epsilonproteobacteria</taxon>
        <taxon>Campylobacterales</taxon>
        <taxon>Campylobacteraceae</taxon>
        <taxon>Campylobacter</taxon>
    </lineage>
</organism>
<evidence type="ECO:0000256" key="2">
    <source>
        <dbReference type="ARBA" id="ARBA00023239"/>
    </source>
</evidence>
<dbReference type="InterPro" id="IPR024924">
    <property type="entry name" value="7-CO-7-deazaguanine_synth-like"/>
</dbReference>
<feature type="binding site" evidence="3">
    <location>
        <position position="25"/>
    </location>
    <ligand>
        <name>substrate</name>
    </ligand>
</feature>
<keyword evidence="3" id="KW-0949">S-adenosyl-L-methionine</keyword>
<dbReference type="EMBL" id="ACYG01000009">
    <property type="protein sequence ID" value="EEV18655.1"/>
    <property type="molecule type" value="Genomic_DNA"/>
</dbReference>
<dbReference type="HAMAP" id="MF_00917">
    <property type="entry name" value="QueE"/>
    <property type="match status" value="1"/>
</dbReference>
<comment type="cofactor">
    <cofactor evidence="3">
        <name>S-adenosyl-L-methionine</name>
        <dbReference type="ChEBI" id="CHEBI:59789"/>
    </cofactor>
    <text evidence="3">Binds 1 S-adenosyl-L-methionine per subunit.</text>
</comment>
<keyword evidence="1 3" id="KW-0004">4Fe-4S</keyword>
<sequence>MRLVESFLSIQGEGKYAGRLAFFFRFAGCNLRCAGFGGERVSPKTGEILRGCDTIRAVFTNHFEHEEILNLAQLLNKISNLSGSSCFAPACSAPGFCAAESFFESDTLNSAAAQTPPRPNGSAKNSLNLKSENSLNFAAQNSSNLNPQSSASPQSAKLHQKPIIIITGGEPMLHHKEALFYEFICELLARGYEVHFETNGTILVDFEKFPAYKSSVFAVSPKLSNSAEPRERRLNFAALRNLKQNAKDSFYKFVISPEFDAQPEIREILAACESEVYCMPRGADRRELESGAQFCVDFCLKNGYNYSDRLHIRIWGEKDGV</sequence>
<accession>C8PF27</accession>
<comment type="catalytic activity">
    <reaction evidence="3">
        <text>6-carboxy-5,6,7,8-tetrahydropterin + H(+) = 7-carboxy-7-carbaguanine + NH4(+)</text>
        <dbReference type="Rhea" id="RHEA:27974"/>
        <dbReference type="ChEBI" id="CHEBI:15378"/>
        <dbReference type="ChEBI" id="CHEBI:28938"/>
        <dbReference type="ChEBI" id="CHEBI:61032"/>
        <dbReference type="ChEBI" id="CHEBI:61036"/>
        <dbReference type="EC" id="4.3.99.3"/>
    </reaction>
</comment>
<dbReference type="GO" id="GO:0051539">
    <property type="term" value="F:4 iron, 4 sulfur cluster binding"/>
    <property type="evidence" value="ECO:0007669"/>
    <property type="project" value="UniProtKB-UniRule"/>
</dbReference>
<feature type="binding site" evidence="3">
    <location>
        <position position="54"/>
    </location>
    <ligand>
        <name>Mg(2+)</name>
        <dbReference type="ChEBI" id="CHEBI:18420"/>
    </ligand>
</feature>
<gene>
    <name evidence="3" type="primary">queE</name>
    <name evidence="4" type="ORF">CAMGR0001_2668</name>
</gene>
<evidence type="ECO:0000313" key="4">
    <source>
        <dbReference type="EMBL" id="EEV18655.1"/>
    </source>
</evidence>
<dbReference type="InterPro" id="IPR058240">
    <property type="entry name" value="rSAM_sf"/>
</dbReference>
<keyword evidence="2 3" id="KW-0456">Lyase</keyword>
<dbReference type="AlphaFoldDB" id="C8PF27"/>
<dbReference type="SUPFAM" id="SSF102114">
    <property type="entry name" value="Radical SAM enzymes"/>
    <property type="match status" value="1"/>
</dbReference>
<dbReference type="GO" id="GO:0008616">
    <property type="term" value="P:tRNA queuosine(34) biosynthetic process"/>
    <property type="evidence" value="ECO:0007669"/>
    <property type="project" value="UniProtKB-UniRule"/>
</dbReference>
<dbReference type="Gene3D" id="3.20.20.70">
    <property type="entry name" value="Aldolase class I"/>
    <property type="match status" value="1"/>
</dbReference>
<dbReference type="InterPro" id="IPR013785">
    <property type="entry name" value="Aldolase_TIM"/>
</dbReference>